<comment type="similarity">
    <text evidence="4">Belongs to the alpha-class carbonic anhydrase family.</text>
</comment>
<evidence type="ECO:0000256" key="6">
    <source>
        <dbReference type="ARBA" id="ARBA00022723"/>
    </source>
</evidence>
<dbReference type="InParanoid" id="A0A5E4E365"/>
<dbReference type="Pfam" id="PF00194">
    <property type="entry name" value="Carb_anhydrase"/>
    <property type="match status" value="2"/>
</dbReference>
<feature type="signal peptide" evidence="10">
    <location>
        <begin position="1"/>
        <end position="28"/>
    </location>
</feature>
<evidence type="ECO:0000256" key="4">
    <source>
        <dbReference type="ARBA" id="ARBA00006365"/>
    </source>
</evidence>
<dbReference type="InterPro" id="IPR041891">
    <property type="entry name" value="Alpha_CA_prokaryot-like"/>
</dbReference>
<organism evidence="13 14">
    <name type="scientific">Prunus dulcis</name>
    <name type="common">Almond</name>
    <name type="synonym">Amygdalus dulcis</name>
    <dbReference type="NCBI Taxonomy" id="3755"/>
    <lineage>
        <taxon>Eukaryota</taxon>
        <taxon>Viridiplantae</taxon>
        <taxon>Streptophyta</taxon>
        <taxon>Embryophyta</taxon>
        <taxon>Tracheophyta</taxon>
        <taxon>Spermatophyta</taxon>
        <taxon>Magnoliopsida</taxon>
        <taxon>eudicotyledons</taxon>
        <taxon>Gunneridae</taxon>
        <taxon>Pentapetalae</taxon>
        <taxon>rosids</taxon>
        <taxon>fabids</taxon>
        <taxon>Rosales</taxon>
        <taxon>Rosaceae</taxon>
        <taxon>Amygdaloideae</taxon>
        <taxon>Amygdaleae</taxon>
        <taxon>Prunus</taxon>
    </lineage>
</organism>
<proteinExistence type="inferred from homology"/>
<dbReference type="OMA" id="WCYTGCE"/>
<reference evidence="14" key="1">
    <citation type="journal article" date="2020" name="Plant J.">
        <title>Transposons played a major role in the diversification between the closely related almond and peach genomes: results from the almond genome sequence.</title>
        <authorList>
            <person name="Alioto T."/>
            <person name="Alexiou K.G."/>
            <person name="Bardil A."/>
            <person name="Barteri F."/>
            <person name="Castanera R."/>
            <person name="Cruz F."/>
            <person name="Dhingra A."/>
            <person name="Duval H."/>
            <person name="Fernandez I Marti A."/>
            <person name="Frias L."/>
            <person name="Galan B."/>
            <person name="Garcia J.L."/>
            <person name="Howad W."/>
            <person name="Gomez-Garrido J."/>
            <person name="Gut M."/>
            <person name="Julca I."/>
            <person name="Morata J."/>
            <person name="Puigdomenech P."/>
            <person name="Ribeca P."/>
            <person name="Rubio Cabetas M.J."/>
            <person name="Vlasova A."/>
            <person name="Wirthensohn M."/>
            <person name="Garcia-Mas J."/>
            <person name="Gabaldon T."/>
            <person name="Casacuberta J.M."/>
            <person name="Arus P."/>
        </authorList>
    </citation>
    <scope>NUCLEOTIDE SEQUENCE [LARGE SCALE GENOMIC DNA]</scope>
    <source>
        <strain evidence="14">cv. Texas</strain>
    </source>
</reference>
<feature type="compositionally biased region" description="Polar residues" evidence="11">
    <location>
        <begin position="290"/>
        <end position="306"/>
    </location>
</feature>
<evidence type="ECO:0000259" key="12">
    <source>
        <dbReference type="PROSITE" id="PS51144"/>
    </source>
</evidence>
<evidence type="ECO:0000313" key="13">
    <source>
        <dbReference type="EMBL" id="VVA09429.1"/>
    </source>
</evidence>
<comment type="similarity">
    <text evidence="10">Belongs to the alpha-carbonic anhydrase family.</text>
</comment>
<feature type="domain" description="Alpha-carbonic anhydrase" evidence="12">
    <location>
        <begin position="33"/>
        <end position="270"/>
    </location>
</feature>
<dbReference type="InterPro" id="IPR036398">
    <property type="entry name" value="CA_dom_sf"/>
</dbReference>
<evidence type="ECO:0000256" key="7">
    <source>
        <dbReference type="ARBA" id="ARBA00022833"/>
    </source>
</evidence>
<comment type="function">
    <text evidence="2 10">Reversible hydration of carbon dioxide.</text>
</comment>
<dbReference type="AlphaFoldDB" id="A0A5E4E365"/>
<protein>
    <recommendedName>
        <fullName evidence="5 10">Carbonic anhydrase</fullName>
        <ecNumber evidence="5 10">4.2.1.1</ecNumber>
    </recommendedName>
</protein>
<evidence type="ECO:0000256" key="9">
    <source>
        <dbReference type="ARBA" id="ARBA00048348"/>
    </source>
</evidence>
<evidence type="ECO:0000313" key="14">
    <source>
        <dbReference type="Proteomes" id="UP000327085"/>
    </source>
</evidence>
<keyword evidence="8 10" id="KW-0456">Lyase</keyword>
<comment type="subcellular location">
    <subcellularLocation>
        <location evidence="3">Plastid</location>
        <location evidence="3">Chloroplast stroma</location>
    </subcellularLocation>
</comment>
<name>A0A5E4E365_PRUDU</name>
<evidence type="ECO:0000256" key="1">
    <source>
        <dbReference type="ARBA" id="ARBA00001947"/>
    </source>
</evidence>
<dbReference type="PANTHER" id="PTHR18952">
    <property type="entry name" value="CARBONIC ANHYDRASE"/>
    <property type="match status" value="1"/>
</dbReference>
<dbReference type="EC" id="4.2.1.1" evidence="5 10"/>
<dbReference type="Gene3D" id="3.10.200.10">
    <property type="entry name" value="Alpha carbonic anhydrase"/>
    <property type="match status" value="2"/>
</dbReference>
<dbReference type="SMART" id="SM01057">
    <property type="entry name" value="Carb_anhydrase"/>
    <property type="match status" value="2"/>
</dbReference>
<evidence type="ECO:0000256" key="10">
    <source>
        <dbReference type="RuleBase" id="RU367011"/>
    </source>
</evidence>
<dbReference type="PANTHER" id="PTHR18952:SF201">
    <property type="entry name" value="CARBONIC ANHYDRASE"/>
    <property type="match status" value="1"/>
</dbReference>
<comment type="catalytic activity">
    <reaction evidence="9 10">
        <text>hydrogencarbonate + H(+) = CO2 + H2O</text>
        <dbReference type="Rhea" id="RHEA:10748"/>
        <dbReference type="ChEBI" id="CHEBI:15377"/>
        <dbReference type="ChEBI" id="CHEBI:15378"/>
        <dbReference type="ChEBI" id="CHEBI:16526"/>
        <dbReference type="ChEBI" id="CHEBI:17544"/>
        <dbReference type="EC" id="4.2.1.1"/>
    </reaction>
</comment>
<gene>
    <name evidence="13" type="ORF">ALMOND_2B029798</name>
</gene>
<feature type="region of interest" description="Disordered" evidence="11">
    <location>
        <begin position="272"/>
        <end position="313"/>
    </location>
</feature>
<dbReference type="Gramene" id="VVA09429">
    <property type="protein sequence ID" value="VVA09429"/>
    <property type="gene ID" value="Prudul26B029798"/>
</dbReference>
<dbReference type="GO" id="GO:0009570">
    <property type="term" value="C:chloroplast stroma"/>
    <property type="evidence" value="ECO:0007669"/>
    <property type="project" value="UniProtKB-SubCell"/>
</dbReference>
<dbReference type="InterPro" id="IPR018338">
    <property type="entry name" value="Carbonic_anhydrase_a-class_CS"/>
</dbReference>
<dbReference type="EMBL" id="CABIKO010000001">
    <property type="protein sequence ID" value="VVA09429.1"/>
    <property type="molecule type" value="Genomic_DNA"/>
</dbReference>
<dbReference type="GO" id="GO:0006730">
    <property type="term" value="P:one-carbon metabolic process"/>
    <property type="evidence" value="ECO:0007669"/>
    <property type="project" value="TreeGrafter"/>
</dbReference>
<evidence type="ECO:0000256" key="3">
    <source>
        <dbReference type="ARBA" id="ARBA00004470"/>
    </source>
</evidence>
<evidence type="ECO:0000256" key="8">
    <source>
        <dbReference type="ARBA" id="ARBA00023239"/>
    </source>
</evidence>
<keyword evidence="7 10" id="KW-0862">Zinc</keyword>
<evidence type="ECO:0000256" key="2">
    <source>
        <dbReference type="ARBA" id="ARBA00002904"/>
    </source>
</evidence>
<evidence type="ECO:0000256" key="11">
    <source>
        <dbReference type="SAM" id="MobiDB-lite"/>
    </source>
</evidence>
<feature type="chain" id="PRO_5025095327" description="Carbonic anhydrase" evidence="10">
    <location>
        <begin position="29"/>
        <end position="573"/>
    </location>
</feature>
<dbReference type="CDD" id="cd03124">
    <property type="entry name" value="alpha_CA_prokaryotic_like"/>
    <property type="match status" value="2"/>
</dbReference>
<dbReference type="PROSITE" id="PS00162">
    <property type="entry name" value="ALPHA_CA_1"/>
    <property type="match status" value="2"/>
</dbReference>
<evidence type="ECO:0000256" key="5">
    <source>
        <dbReference type="ARBA" id="ARBA00012925"/>
    </source>
</evidence>
<dbReference type="PROSITE" id="PS51144">
    <property type="entry name" value="ALPHA_CA_2"/>
    <property type="match status" value="2"/>
</dbReference>
<dbReference type="GO" id="GO:0004089">
    <property type="term" value="F:carbonate dehydratase activity"/>
    <property type="evidence" value="ECO:0007669"/>
    <property type="project" value="UniProtKB-UniRule"/>
</dbReference>
<dbReference type="InterPro" id="IPR001148">
    <property type="entry name" value="CA_dom"/>
</dbReference>
<keyword evidence="10" id="KW-0732">Signal</keyword>
<dbReference type="InterPro" id="IPR023561">
    <property type="entry name" value="Carbonic_anhydrase_a-class"/>
</dbReference>
<accession>A0A5E4E365</accession>
<keyword evidence="6 10" id="KW-0479">Metal-binding</keyword>
<sequence>MVESKQAHLQLLVFTFFLLYWHPTLIRAKEAEHEFDYKEGSKKGPEHWGEFKKEWARCKDGKFQSPIGLSDDHVTKVTPSLEDLKMSYKPSNATVKNEGPYLAIEWEGDAGSIKINGTDYFFKQCHWHTPSEHSINGIRYDLELHMVHQSTDPKIKNSIAVLAFLYHIGNPNFFLSKVNKDIMSEVATKEVHLGVTDPREIKWTSFSFYRYIGSLTSPPCTEGVIWTINERVKHVSREQVELLQEAVDDYAEMNTRPLQPLNDREIKHYGLSLTDAPSPHEGNHGPKQYRSVSAQSPKESGSNNAPKPSHPEENAIEFEYKTGSKKGPEHWGELKKEWKTCKDGKSQSPIDLGDGIATKVNSSLEHFKVSYKPAEAMIENEGPVIAVVWEGDAGSISINGTDYILRQCHWHSPSEHSINGKRYDLELHMVHRAKNNNVAVVGFLYEIGKPNPFLSEVTKEIASMTDVEKNVQLGVIDPRKMKEAQTGFQDAKKRKMREDSSKFYRYMGSFTTPPCTEGVTWTINKQVLSVSKSQVNLLQQVVFDYAMMNARPLQPLYGRDIKLHGSSFSSFLQ</sequence>
<dbReference type="Proteomes" id="UP000327085">
    <property type="component" value="Chromosome 7"/>
</dbReference>
<dbReference type="SUPFAM" id="SSF51069">
    <property type="entry name" value="Carbonic anhydrase"/>
    <property type="match status" value="2"/>
</dbReference>
<comment type="cofactor">
    <cofactor evidence="1 10">
        <name>Zn(2+)</name>
        <dbReference type="ChEBI" id="CHEBI:29105"/>
    </cofactor>
</comment>
<feature type="domain" description="Alpha-carbonic anhydrase" evidence="12">
    <location>
        <begin position="316"/>
        <end position="565"/>
    </location>
</feature>
<dbReference type="GO" id="GO:0008270">
    <property type="term" value="F:zinc ion binding"/>
    <property type="evidence" value="ECO:0007669"/>
    <property type="project" value="UniProtKB-UniRule"/>
</dbReference>